<evidence type="ECO:0000256" key="1">
    <source>
        <dbReference type="SAM" id="MobiDB-lite"/>
    </source>
</evidence>
<feature type="region of interest" description="Disordered" evidence="1">
    <location>
        <begin position="1"/>
        <end position="27"/>
    </location>
</feature>
<reference evidence="2" key="1">
    <citation type="submission" date="2020-01" db="EMBL/GenBank/DDBJ databases">
        <authorList>
            <person name="Mishra B."/>
        </authorList>
    </citation>
    <scope>NUCLEOTIDE SEQUENCE [LARGE SCALE GENOMIC DNA]</scope>
</reference>
<keyword evidence="3" id="KW-1185">Reference proteome</keyword>
<protein>
    <submittedName>
        <fullName evidence="2">Uncharacterized protein</fullName>
    </submittedName>
</protein>
<gene>
    <name evidence="2" type="ORF">MERR_LOCUS8948</name>
</gene>
<organism evidence="2 3">
    <name type="scientific">Microthlaspi erraticum</name>
    <dbReference type="NCBI Taxonomy" id="1685480"/>
    <lineage>
        <taxon>Eukaryota</taxon>
        <taxon>Viridiplantae</taxon>
        <taxon>Streptophyta</taxon>
        <taxon>Embryophyta</taxon>
        <taxon>Tracheophyta</taxon>
        <taxon>Spermatophyta</taxon>
        <taxon>Magnoliopsida</taxon>
        <taxon>eudicotyledons</taxon>
        <taxon>Gunneridae</taxon>
        <taxon>Pentapetalae</taxon>
        <taxon>rosids</taxon>
        <taxon>malvids</taxon>
        <taxon>Brassicales</taxon>
        <taxon>Brassicaceae</taxon>
        <taxon>Coluteocarpeae</taxon>
        <taxon>Microthlaspi</taxon>
    </lineage>
</organism>
<feature type="compositionally biased region" description="Basic and acidic residues" evidence="1">
    <location>
        <begin position="1"/>
        <end position="15"/>
    </location>
</feature>
<comment type="caution">
    <text evidence="2">The sequence shown here is derived from an EMBL/GenBank/DDBJ whole genome shotgun (WGS) entry which is preliminary data.</text>
</comment>
<name>A0A6D2I9A3_9BRAS</name>
<proteinExistence type="predicted"/>
<sequence length="97" mass="10983">MSDERLSRAHGDFDGSRGPSHRAQGLGSFHWPELGPFKNLESKLKRLKRNGNFPLLRALNFADLDPLSTYIYLLLASCNRITSRITRNTYSIKFGAT</sequence>
<evidence type="ECO:0000313" key="3">
    <source>
        <dbReference type="Proteomes" id="UP000467841"/>
    </source>
</evidence>
<evidence type="ECO:0000313" key="2">
    <source>
        <dbReference type="EMBL" id="CAA7021713.1"/>
    </source>
</evidence>
<accession>A0A6D2I9A3</accession>
<dbReference type="AlphaFoldDB" id="A0A6D2I9A3"/>
<dbReference type="EMBL" id="CACVBM020000643">
    <property type="protein sequence ID" value="CAA7021713.1"/>
    <property type="molecule type" value="Genomic_DNA"/>
</dbReference>
<dbReference type="Proteomes" id="UP000467841">
    <property type="component" value="Unassembled WGS sequence"/>
</dbReference>